<gene>
    <name evidence="8" type="primary">LOC100374379</name>
</gene>
<feature type="region of interest" description="Disordered" evidence="5">
    <location>
        <begin position="132"/>
        <end position="193"/>
    </location>
</feature>
<feature type="region of interest" description="Disordered" evidence="5">
    <location>
        <begin position="254"/>
        <end position="352"/>
    </location>
</feature>
<dbReference type="InterPro" id="IPR037393">
    <property type="entry name" value="Bud22/SRFB1"/>
</dbReference>
<evidence type="ECO:0000256" key="1">
    <source>
        <dbReference type="ARBA" id="ARBA00013459"/>
    </source>
</evidence>
<evidence type="ECO:0000256" key="5">
    <source>
        <dbReference type="SAM" id="MobiDB-lite"/>
    </source>
</evidence>
<evidence type="ECO:0000256" key="4">
    <source>
        <dbReference type="ARBA" id="ARBA00033254"/>
    </source>
</evidence>
<evidence type="ECO:0000256" key="2">
    <source>
        <dbReference type="ARBA" id="ARBA00023054"/>
    </source>
</evidence>
<organism evidence="7 8">
    <name type="scientific">Saccoglossus kowalevskii</name>
    <name type="common">Acorn worm</name>
    <dbReference type="NCBI Taxonomy" id="10224"/>
    <lineage>
        <taxon>Eukaryota</taxon>
        <taxon>Metazoa</taxon>
        <taxon>Hemichordata</taxon>
        <taxon>Enteropneusta</taxon>
        <taxon>Harrimaniidae</taxon>
        <taxon>Saccoglossus</taxon>
    </lineage>
</organism>
<protein>
    <recommendedName>
        <fullName evidence="1">Serum response factor-binding protein 1</fullName>
    </recommendedName>
    <alternativeName>
        <fullName evidence="4">SRF-dependent transcription regulation-associated protein</fullName>
    </alternativeName>
</protein>
<accession>A0ABM0GRC6</accession>
<dbReference type="PANTHER" id="PTHR23325:SF1">
    <property type="entry name" value="SERUM RESPONSE FACTOR-BINDING PROTEIN 1"/>
    <property type="match status" value="1"/>
</dbReference>
<feature type="compositionally biased region" description="Basic and acidic residues" evidence="5">
    <location>
        <begin position="258"/>
        <end position="271"/>
    </location>
</feature>
<dbReference type="RefSeq" id="XP_002735614.1">
    <property type="nucleotide sequence ID" value="XM_002735568.2"/>
</dbReference>
<dbReference type="Proteomes" id="UP000694865">
    <property type="component" value="Unplaced"/>
</dbReference>
<evidence type="ECO:0000256" key="3">
    <source>
        <dbReference type="ARBA" id="ARBA00025646"/>
    </source>
</evidence>
<dbReference type="InterPro" id="IPR015158">
    <property type="entry name" value="Bud22_dom"/>
</dbReference>
<keyword evidence="7" id="KW-1185">Reference proteome</keyword>
<proteinExistence type="predicted"/>
<feature type="domain" description="Bud22" evidence="6">
    <location>
        <begin position="257"/>
        <end position="365"/>
    </location>
</feature>
<comment type="function">
    <text evidence="3">May be involved in regulating transcriptional activation of cardiac genes during the aging process. May play a role in biosynthesis and/or processing of SLC2A4 in adipose cells.</text>
</comment>
<name>A0ABM0GRC6_SACKO</name>
<feature type="compositionally biased region" description="Basic and acidic residues" evidence="5">
    <location>
        <begin position="298"/>
        <end position="308"/>
    </location>
</feature>
<keyword evidence="2" id="KW-0175">Coiled coil</keyword>
<dbReference type="PANTHER" id="PTHR23325">
    <property type="entry name" value="SERUM RESPONSE FACTOR-BINDING"/>
    <property type="match status" value="1"/>
</dbReference>
<reference evidence="8" key="1">
    <citation type="submission" date="2025-08" db="UniProtKB">
        <authorList>
            <consortium name="RefSeq"/>
        </authorList>
    </citation>
    <scope>IDENTIFICATION</scope>
    <source>
        <tissue evidence="8">Testes</tissue>
    </source>
</reference>
<sequence>MVNVKLNEEIIRMRSIIKRAKVLVIHHLTRQAKHLRNKKGSEDQKGKNGRRAERLIAEVEVIKDLKFDMVTKKALQEDVKFEDAIKPTATIEQRAIARLICHKIVNEHIGRIKEKYASEDFQKIIIEKRPEDDEVKNHEENNDVSKDENVSDTASDECGKGVANQNTLQGLESEKVANPGNNQSGQRSDAKCDMDVRIKSSCRDSIFSDSFDDVEVAVTRKANPGEYSTQMSSPVEFKVLGKQALQSTFFGSLSSAESDMRKKREQKSESRNKRKAKQSNVNQDLKRISDPSKNTTVFKDRQKIDNPCKADMGVKNYPPKKPKEERVEKKLLPAEKMHPSWEASKKRREQESTMVVFKGKKIKFNDD</sequence>
<dbReference type="Pfam" id="PF09073">
    <property type="entry name" value="BUD22"/>
    <property type="match status" value="1"/>
</dbReference>
<dbReference type="GeneID" id="100374379"/>
<evidence type="ECO:0000313" key="8">
    <source>
        <dbReference type="RefSeq" id="XP_002735614.1"/>
    </source>
</evidence>
<feature type="compositionally biased region" description="Basic and acidic residues" evidence="5">
    <location>
        <begin position="321"/>
        <end position="339"/>
    </location>
</feature>
<evidence type="ECO:0000259" key="6">
    <source>
        <dbReference type="Pfam" id="PF09073"/>
    </source>
</evidence>
<evidence type="ECO:0000313" key="7">
    <source>
        <dbReference type="Proteomes" id="UP000694865"/>
    </source>
</evidence>
<feature type="compositionally biased region" description="Basic and acidic residues" evidence="5">
    <location>
        <begin position="132"/>
        <end position="149"/>
    </location>
</feature>